<dbReference type="PANTHER" id="PTHR39599:SF2">
    <property type="entry name" value="ANCHORED PROTEIN, PUTATIVE (AFU_ORTHOLOGUE AFUA_1G09650)-RELATED"/>
    <property type="match status" value="1"/>
</dbReference>
<protein>
    <submittedName>
        <fullName evidence="2">Uncharacterized protein</fullName>
    </submittedName>
</protein>
<dbReference type="AlphaFoldDB" id="A0A9W8YZR7"/>
<reference evidence="2" key="1">
    <citation type="submission" date="2022-10" db="EMBL/GenBank/DDBJ databases">
        <title>Tapping the CABI collections for fungal endophytes: first genome assemblies for Collariella, Neodidymelliopsis, Ascochyta clinopodiicola, Didymella pomorum, Didymosphaeria variabile, Neocosmospora piperis and Neocucurbitaria cava.</title>
        <authorList>
            <person name="Hill R."/>
        </authorList>
    </citation>
    <scope>NUCLEOTIDE SEQUENCE</scope>
    <source>
        <strain evidence="2">IMI 355082</strain>
    </source>
</reference>
<dbReference type="EMBL" id="JAPEVB010000001">
    <property type="protein sequence ID" value="KAJ4396266.1"/>
    <property type="molecule type" value="Genomic_DNA"/>
</dbReference>
<evidence type="ECO:0000313" key="2">
    <source>
        <dbReference type="EMBL" id="KAJ4396266.1"/>
    </source>
</evidence>
<evidence type="ECO:0000313" key="3">
    <source>
        <dbReference type="Proteomes" id="UP001140453"/>
    </source>
</evidence>
<name>A0A9W8YZR7_9PEZI</name>
<comment type="caution">
    <text evidence="2">The sequence shown here is derived from an EMBL/GenBank/DDBJ whole genome shotgun (WGS) entry which is preliminary data.</text>
</comment>
<keyword evidence="3" id="KW-1185">Reference proteome</keyword>
<accession>A0A9W8YZR7</accession>
<feature type="chain" id="PRO_5040999799" evidence="1">
    <location>
        <begin position="28"/>
        <end position="198"/>
    </location>
</feature>
<organism evidence="2 3">
    <name type="scientific">Gnomoniopsis smithogilvyi</name>
    <dbReference type="NCBI Taxonomy" id="1191159"/>
    <lineage>
        <taxon>Eukaryota</taxon>
        <taxon>Fungi</taxon>
        <taxon>Dikarya</taxon>
        <taxon>Ascomycota</taxon>
        <taxon>Pezizomycotina</taxon>
        <taxon>Sordariomycetes</taxon>
        <taxon>Sordariomycetidae</taxon>
        <taxon>Diaporthales</taxon>
        <taxon>Gnomoniaceae</taxon>
        <taxon>Gnomoniopsis</taxon>
    </lineage>
</organism>
<dbReference type="Proteomes" id="UP001140453">
    <property type="component" value="Unassembled WGS sequence"/>
</dbReference>
<keyword evidence="1" id="KW-0732">Signal</keyword>
<gene>
    <name evidence="2" type="ORF">N0V93_000485</name>
</gene>
<dbReference type="OrthoDB" id="2426396at2759"/>
<sequence>MKLSPSIVGLSMPSLLLLSAQFTDIYAETQRLPTAIRKMGTDAGEKFTHEYFAFGDQDSVVQAGTQAKAAVPAHGILTDEEEALLAVNSSASIPYRAPFAAHFDGDVAALEARHSIDPWEVFRNAKMIKARLQRRDYACPTGTSSCSAIGYPNSCCQTGATCVKITDTGLGPYHAIYFDLELHNESHVVVNDFNHLKI</sequence>
<evidence type="ECO:0000256" key="1">
    <source>
        <dbReference type="SAM" id="SignalP"/>
    </source>
</evidence>
<proteinExistence type="predicted"/>
<feature type="signal peptide" evidence="1">
    <location>
        <begin position="1"/>
        <end position="27"/>
    </location>
</feature>
<dbReference type="PANTHER" id="PTHR39599">
    <property type="entry name" value="GPI-ANCHORED PROTEIN (EUROFUNG)-RELATED-RELATED"/>
    <property type="match status" value="1"/>
</dbReference>